<protein>
    <recommendedName>
        <fullName evidence="3">Type 4 fimbrial biogenesis protein PilX N-terminal domain-containing protein</fullName>
    </recommendedName>
</protein>
<proteinExistence type="predicted"/>
<evidence type="ECO:0000313" key="2">
    <source>
        <dbReference type="Proteomes" id="UP000034751"/>
    </source>
</evidence>
<comment type="caution">
    <text evidence="1">The sequence shown here is derived from an EMBL/GenBank/DDBJ whole genome shotgun (WGS) entry which is preliminary data.</text>
</comment>
<evidence type="ECO:0008006" key="3">
    <source>
        <dbReference type="Google" id="ProtNLM"/>
    </source>
</evidence>
<evidence type="ECO:0000313" key="1">
    <source>
        <dbReference type="EMBL" id="KKT19833.1"/>
    </source>
</evidence>
<dbReference type="STRING" id="1618747.UW02_C0004G0010"/>
<dbReference type="EMBL" id="LCGS01000004">
    <property type="protein sequence ID" value="KKT19833.1"/>
    <property type="molecule type" value="Genomic_DNA"/>
</dbReference>
<dbReference type="Proteomes" id="UP000034751">
    <property type="component" value="Unassembled WGS sequence"/>
</dbReference>
<dbReference type="AlphaFoldDB" id="A0A0G1FCM6"/>
<gene>
    <name evidence="1" type="ORF">UW02_C0004G0010</name>
</gene>
<accession>A0A0G1FCM6</accession>
<reference evidence="1 2" key="1">
    <citation type="journal article" date="2015" name="Nature">
        <title>rRNA introns, odd ribosomes, and small enigmatic genomes across a large radiation of phyla.</title>
        <authorList>
            <person name="Brown C.T."/>
            <person name="Hug L.A."/>
            <person name="Thomas B.C."/>
            <person name="Sharon I."/>
            <person name="Castelle C.J."/>
            <person name="Singh A."/>
            <person name="Wilkins M.J."/>
            <person name="Williams K.H."/>
            <person name="Banfield J.F."/>
        </authorList>
    </citation>
    <scope>NUCLEOTIDE SEQUENCE [LARGE SCALE GENOMIC DNA]</scope>
</reference>
<organism evidence="1 2">
    <name type="scientific">Candidatus Nomurabacteria bacterium GW2011_GWB1_43_7</name>
    <dbReference type="NCBI Taxonomy" id="1618747"/>
    <lineage>
        <taxon>Bacteria</taxon>
        <taxon>Candidatus Nomuraibacteriota</taxon>
    </lineage>
</organism>
<name>A0A0G1FCM6_9BACT</name>
<sequence length="148" mass="15890">MTNDKKLKNKKGFVILFAVTLSAILLSIALGVSNIAFNEAKFSTSVKNTNDAFFAADVGAEQALFWDYNLASRPGEYPDPAAGIIEISSPFVVIVSAEGGACARVTIEKDYSGAELKTTIVSKGYNIGDENCQSSSSNRVEREIRVTL</sequence>